<evidence type="ECO:0000313" key="1">
    <source>
        <dbReference type="EMBL" id="KAI4387381.1"/>
    </source>
</evidence>
<dbReference type="EMBL" id="CM042881">
    <property type="protein sequence ID" value="KAI4387381.1"/>
    <property type="molecule type" value="Genomic_DNA"/>
</dbReference>
<name>A0ACB9SBF8_9MYRT</name>
<reference evidence="2" key="1">
    <citation type="journal article" date="2023" name="Front. Plant Sci.">
        <title>Chromosomal-level genome assembly of Melastoma candidum provides insights into trichome evolution.</title>
        <authorList>
            <person name="Zhong Y."/>
            <person name="Wu W."/>
            <person name="Sun C."/>
            <person name="Zou P."/>
            <person name="Liu Y."/>
            <person name="Dai S."/>
            <person name="Zhou R."/>
        </authorList>
    </citation>
    <scope>NUCLEOTIDE SEQUENCE [LARGE SCALE GENOMIC DNA]</scope>
</reference>
<organism evidence="1 2">
    <name type="scientific">Melastoma candidum</name>
    <dbReference type="NCBI Taxonomy" id="119954"/>
    <lineage>
        <taxon>Eukaryota</taxon>
        <taxon>Viridiplantae</taxon>
        <taxon>Streptophyta</taxon>
        <taxon>Embryophyta</taxon>
        <taxon>Tracheophyta</taxon>
        <taxon>Spermatophyta</taxon>
        <taxon>Magnoliopsida</taxon>
        <taxon>eudicotyledons</taxon>
        <taxon>Gunneridae</taxon>
        <taxon>Pentapetalae</taxon>
        <taxon>rosids</taxon>
        <taxon>malvids</taxon>
        <taxon>Myrtales</taxon>
        <taxon>Melastomataceae</taxon>
        <taxon>Melastomatoideae</taxon>
        <taxon>Melastomateae</taxon>
        <taxon>Melastoma</taxon>
    </lineage>
</organism>
<proteinExistence type="predicted"/>
<keyword evidence="2" id="KW-1185">Reference proteome</keyword>
<sequence length="165" mass="17711">MPLLQLHGFNGVFVLHFALLRSVDKILMMSQTAGRILQARVLAGGNYSGLSVGEAAPVTSLRTDLRDSTGTLSVTSDCVHQGLGKGSLVASRRTKLQVCFGEATPLASLAAKPKDLARSAVSEAGWAYSRSKRRLSQKDKKRSISEASKHLEKASSDLFADPQKE</sequence>
<comment type="caution">
    <text evidence="1">The sequence shown here is derived from an EMBL/GenBank/DDBJ whole genome shotgun (WGS) entry which is preliminary data.</text>
</comment>
<accession>A0ACB9SBF8</accession>
<gene>
    <name evidence="1" type="ORF">MLD38_005219</name>
</gene>
<evidence type="ECO:0000313" key="2">
    <source>
        <dbReference type="Proteomes" id="UP001057402"/>
    </source>
</evidence>
<protein>
    <submittedName>
        <fullName evidence="1">Uncharacterized protein</fullName>
    </submittedName>
</protein>
<dbReference type="Proteomes" id="UP001057402">
    <property type="component" value="Chromosome 2"/>
</dbReference>